<reference evidence="1 2" key="1">
    <citation type="submission" date="2014-10" db="EMBL/GenBank/DDBJ databases">
        <title>Draft genome of the hookworm Ancylostoma caninum.</title>
        <authorList>
            <person name="Mitreva M."/>
        </authorList>
    </citation>
    <scope>NUCLEOTIDE SEQUENCE [LARGE SCALE GENOMIC DNA]</scope>
    <source>
        <strain evidence="1 2">Baltimore</strain>
    </source>
</reference>
<dbReference type="STRING" id="29170.A0A368F1Z8"/>
<keyword evidence="2" id="KW-1185">Reference proteome</keyword>
<evidence type="ECO:0000313" key="2">
    <source>
        <dbReference type="Proteomes" id="UP000252519"/>
    </source>
</evidence>
<name>A0A368F1Z8_ANCCA</name>
<dbReference type="EMBL" id="JOJR01010837">
    <property type="protein sequence ID" value="RCN25678.1"/>
    <property type="molecule type" value="Genomic_DNA"/>
</dbReference>
<dbReference type="Proteomes" id="UP000252519">
    <property type="component" value="Unassembled WGS sequence"/>
</dbReference>
<proteinExistence type="predicted"/>
<dbReference type="OrthoDB" id="5840389at2759"/>
<feature type="non-terminal residue" evidence="1">
    <location>
        <position position="102"/>
    </location>
</feature>
<gene>
    <name evidence="1" type="ORF">ANCCAN_28607</name>
</gene>
<dbReference type="AlphaFoldDB" id="A0A368F1Z8"/>
<comment type="caution">
    <text evidence="1">The sequence shown here is derived from an EMBL/GenBank/DDBJ whole genome shotgun (WGS) entry which is preliminary data.</text>
</comment>
<accession>A0A368F1Z8</accession>
<protein>
    <submittedName>
        <fullName evidence="1">Uncharacterized protein</fullName>
    </submittedName>
</protein>
<sequence length="102" mass="11566">MSAFVVIDKKMSQYLQSGDVNEVIKHVVQELKLPPSESYGLIFEEPKAFLTPNNLSRISHGFMLTVTAAPSYYVARLHDVIMNRNNFENVEWALTTLEAFSS</sequence>
<evidence type="ECO:0000313" key="1">
    <source>
        <dbReference type="EMBL" id="RCN25678.1"/>
    </source>
</evidence>
<organism evidence="1 2">
    <name type="scientific">Ancylostoma caninum</name>
    <name type="common">Dog hookworm</name>
    <dbReference type="NCBI Taxonomy" id="29170"/>
    <lineage>
        <taxon>Eukaryota</taxon>
        <taxon>Metazoa</taxon>
        <taxon>Ecdysozoa</taxon>
        <taxon>Nematoda</taxon>
        <taxon>Chromadorea</taxon>
        <taxon>Rhabditida</taxon>
        <taxon>Rhabditina</taxon>
        <taxon>Rhabditomorpha</taxon>
        <taxon>Strongyloidea</taxon>
        <taxon>Ancylostomatidae</taxon>
        <taxon>Ancylostomatinae</taxon>
        <taxon>Ancylostoma</taxon>
    </lineage>
</organism>